<feature type="coiled-coil region" evidence="1">
    <location>
        <begin position="78"/>
        <end position="105"/>
    </location>
</feature>
<dbReference type="EnsemblPlants" id="AET5Gv20277600.4">
    <property type="protein sequence ID" value="AET5Gv20277600.4"/>
    <property type="gene ID" value="AET5Gv20277600"/>
</dbReference>
<reference evidence="3" key="5">
    <citation type="journal article" date="2021" name="G3 (Bethesda)">
        <title>Aegilops tauschii genome assembly Aet v5.0 features greater sequence contiguity and improved annotation.</title>
        <authorList>
            <person name="Wang L."/>
            <person name="Zhu T."/>
            <person name="Rodriguez J.C."/>
            <person name="Deal K.R."/>
            <person name="Dubcovsky J."/>
            <person name="McGuire P.E."/>
            <person name="Lux T."/>
            <person name="Spannagl M."/>
            <person name="Mayer K.F.X."/>
            <person name="Baldrich P."/>
            <person name="Meyers B.C."/>
            <person name="Huo N."/>
            <person name="Gu Y.Q."/>
            <person name="Zhou H."/>
            <person name="Devos K.M."/>
            <person name="Bennetzen J.L."/>
            <person name="Unver T."/>
            <person name="Budak H."/>
            <person name="Gulick P.J."/>
            <person name="Galiba G."/>
            <person name="Kalapos B."/>
            <person name="Nelson D.R."/>
            <person name="Li P."/>
            <person name="You F.M."/>
            <person name="Luo M.C."/>
            <person name="Dvorak J."/>
        </authorList>
    </citation>
    <scope>NUCLEOTIDE SEQUENCE [LARGE SCALE GENOMIC DNA]</scope>
    <source>
        <strain evidence="3">cv. AL8/78</strain>
    </source>
</reference>
<sequence>MPSPNDPPAALPLTLDLEDFKGDFSFDALFGSLVDELLPEFHGDDAAGVPPPPPPLLGAAPPVFPAVDELLGLFKHSCKELVDLRRQIDKRLQNLKKEVATQDAKHRKTLGELEKGVDGLFDSFARLDSRISSVGQTAAKIGDHLQV</sequence>
<dbReference type="GO" id="GO:0006893">
    <property type="term" value="P:Golgi to plasma membrane transport"/>
    <property type="evidence" value="ECO:0007669"/>
    <property type="project" value="TreeGrafter"/>
</dbReference>
<dbReference type="GO" id="GO:0000145">
    <property type="term" value="C:exocyst"/>
    <property type="evidence" value="ECO:0007669"/>
    <property type="project" value="TreeGrafter"/>
</dbReference>
<evidence type="ECO:0000313" key="3">
    <source>
        <dbReference type="EnsemblPlants" id="AET5Gv20277600.4"/>
    </source>
</evidence>
<evidence type="ECO:0000259" key="2">
    <source>
        <dbReference type="Pfam" id="PF20667"/>
    </source>
</evidence>
<proteinExistence type="predicted"/>
<reference evidence="4" key="2">
    <citation type="journal article" date="2017" name="Nat. Plants">
        <title>The Aegilops tauschii genome reveals multiple impacts of transposons.</title>
        <authorList>
            <person name="Zhao G."/>
            <person name="Zou C."/>
            <person name="Li K."/>
            <person name="Wang K."/>
            <person name="Li T."/>
            <person name="Gao L."/>
            <person name="Zhang X."/>
            <person name="Wang H."/>
            <person name="Yang Z."/>
            <person name="Liu X."/>
            <person name="Jiang W."/>
            <person name="Mao L."/>
            <person name="Kong X."/>
            <person name="Jiao Y."/>
            <person name="Jia J."/>
        </authorList>
    </citation>
    <scope>NUCLEOTIDE SEQUENCE [LARGE SCALE GENOMIC DNA]</scope>
    <source>
        <strain evidence="4">cv. AL8/78</strain>
    </source>
</reference>
<dbReference type="Pfam" id="PF20667">
    <property type="entry name" value="Sec10_N"/>
    <property type="match status" value="1"/>
</dbReference>
<dbReference type="InterPro" id="IPR048625">
    <property type="entry name" value="Sec10_N"/>
</dbReference>
<reference evidence="3" key="4">
    <citation type="submission" date="2019-03" db="UniProtKB">
        <authorList>
            <consortium name="EnsemblPlants"/>
        </authorList>
    </citation>
    <scope>IDENTIFICATION</scope>
</reference>
<dbReference type="AlphaFoldDB" id="A0A453K3I5"/>
<reference evidence="3" key="3">
    <citation type="journal article" date="2017" name="Nature">
        <title>Genome sequence of the progenitor of the wheat D genome Aegilops tauschii.</title>
        <authorList>
            <person name="Luo M.C."/>
            <person name="Gu Y.Q."/>
            <person name="Puiu D."/>
            <person name="Wang H."/>
            <person name="Twardziok S.O."/>
            <person name="Deal K.R."/>
            <person name="Huo N."/>
            <person name="Zhu T."/>
            <person name="Wang L."/>
            <person name="Wang Y."/>
            <person name="McGuire P.E."/>
            <person name="Liu S."/>
            <person name="Long H."/>
            <person name="Ramasamy R.K."/>
            <person name="Rodriguez J.C."/>
            <person name="Van S.L."/>
            <person name="Yuan L."/>
            <person name="Wang Z."/>
            <person name="Xia Z."/>
            <person name="Xiao L."/>
            <person name="Anderson O.D."/>
            <person name="Ouyang S."/>
            <person name="Liang Y."/>
            <person name="Zimin A.V."/>
            <person name="Pertea G."/>
            <person name="Qi P."/>
            <person name="Bennetzen J.L."/>
            <person name="Dai X."/>
            <person name="Dawson M.W."/>
            <person name="Muller H.G."/>
            <person name="Kugler K."/>
            <person name="Rivarola-Duarte L."/>
            <person name="Spannagl M."/>
            <person name="Mayer K.F.X."/>
            <person name="Lu F.H."/>
            <person name="Bevan M.W."/>
            <person name="Leroy P."/>
            <person name="Li P."/>
            <person name="You F.M."/>
            <person name="Sun Q."/>
            <person name="Liu Z."/>
            <person name="Lyons E."/>
            <person name="Wicker T."/>
            <person name="Salzberg S.L."/>
            <person name="Devos K.M."/>
            <person name="Dvorak J."/>
        </authorList>
    </citation>
    <scope>NUCLEOTIDE SEQUENCE [LARGE SCALE GENOMIC DNA]</scope>
    <source>
        <strain evidence="3">cv. AL8/78</strain>
    </source>
</reference>
<dbReference type="GO" id="GO:0006887">
    <property type="term" value="P:exocytosis"/>
    <property type="evidence" value="ECO:0007669"/>
    <property type="project" value="TreeGrafter"/>
</dbReference>
<dbReference type="Proteomes" id="UP000015105">
    <property type="component" value="Chromosome 5D"/>
</dbReference>
<dbReference type="PANTHER" id="PTHR12100:SF0">
    <property type="entry name" value="EXOCYST COMPLEX COMPONENT 5"/>
    <property type="match status" value="1"/>
</dbReference>
<keyword evidence="1" id="KW-0175">Coiled coil</keyword>
<evidence type="ECO:0000313" key="4">
    <source>
        <dbReference type="Proteomes" id="UP000015105"/>
    </source>
</evidence>
<reference evidence="4" key="1">
    <citation type="journal article" date="2014" name="Science">
        <title>Ancient hybridizations among the ancestral genomes of bread wheat.</title>
        <authorList>
            <consortium name="International Wheat Genome Sequencing Consortium,"/>
            <person name="Marcussen T."/>
            <person name="Sandve S.R."/>
            <person name="Heier L."/>
            <person name="Spannagl M."/>
            <person name="Pfeifer M."/>
            <person name="Jakobsen K.S."/>
            <person name="Wulff B.B."/>
            <person name="Steuernagel B."/>
            <person name="Mayer K.F."/>
            <person name="Olsen O.A."/>
        </authorList>
    </citation>
    <scope>NUCLEOTIDE SEQUENCE [LARGE SCALE GENOMIC DNA]</scope>
    <source>
        <strain evidence="4">cv. AL8/78</strain>
    </source>
</reference>
<name>A0A453K3I5_AEGTS</name>
<dbReference type="InterPro" id="IPR009976">
    <property type="entry name" value="Sec10-like"/>
</dbReference>
<protein>
    <recommendedName>
        <fullName evidence="2">Exocyst complex component Sec10 N-terminal domain-containing protein</fullName>
    </recommendedName>
</protein>
<organism evidence="3 4">
    <name type="scientific">Aegilops tauschii subsp. strangulata</name>
    <name type="common">Goatgrass</name>
    <dbReference type="NCBI Taxonomy" id="200361"/>
    <lineage>
        <taxon>Eukaryota</taxon>
        <taxon>Viridiplantae</taxon>
        <taxon>Streptophyta</taxon>
        <taxon>Embryophyta</taxon>
        <taxon>Tracheophyta</taxon>
        <taxon>Spermatophyta</taxon>
        <taxon>Magnoliopsida</taxon>
        <taxon>Liliopsida</taxon>
        <taxon>Poales</taxon>
        <taxon>Poaceae</taxon>
        <taxon>BOP clade</taxon>
        <taxon>Pooideae</taxon>
        <taxon>Triticodae</taxon>
        <taxon>Triticeae</taxon>
        <taxon>Triticinae</taxon>
        <taxon>Aegilops</taxon>
    </lineage>
</organism>
<feature type="domain" description="Exocyst complex component Sec10 N-terminal" evidence="2">
    <location>
        <begin position="68"/>
        <end position="146"/>
    </location>
</feature>
<accession>A0A453K3I5</accession>
<evidence type="ECO:0000256" key="1">
    <source>
        <dbReference type="SAM" id="Coils"/>
    </source>
</evidence>
<keyword evidence="4" id="KW-1185">Reference proteome</keyword>
<dbReference type="Gramene" id="AET5Gv20277600.4">
    <property type="protein sequence ID" value="AET5Gv20277600.4"/>
    <property type="gene ID" value="AET5Gv20277600"/>
</dbReference>
<dbReference type="PANTHER" id="PTHR12100">
    <property type="entry name" value="SEC10"/>
    <property type="match status" value="1"/>
</dbReference>